<dbReference type="Proteomes" id="UP001151760">
    <property type="component" value="Unassembled WGS sequence"/>
</dbReference>
<gene>
    <name evidence="4" type="ORF">Tco_0907596</name>
</gene>
<name>A0ABQ5CJQ2_9ASTR</name>
<reference evidence="4" key="2">
    <citation type="submission" date="2022-01" db="EMBL/GenBank/DDBJ databases">
        <authorList>
            <person name="Yamashiro T."/>
            <person name="Shiraishi A."/>
            <person name="Satake H."/>
            <person name="Nakayama K."/>
        </authorList>
    </citation>
    <scope>NUCLEOTIDE SEQUENCE</scope>
</reference>
<protein>
    <submittedName>
        <fullName evidence="4">Retrovirus-related pol polyprotein from transposon TNT 1-94</fullName>
    </submittedName>
</protein>
<feature type="domain" description="Reverse transcriptase Ty1/copia-type" evidence="2">
    <location>
        <begin position="214"/>
        <end position="331"/>
    </location>
</feature>
<organism evidence="4 5">
    <name type="scientific">Tanacetum coccineum</name>
    <dbReference type="NCBI Taxonomy" id="301880"/>
    <lineage>
        <taxon>Eukaryota</taxon>
        <taxon>Viridiplantae</taxon>
        <taxon>Streptophyta</taxon>
        <taxon>Embryophyta</taxon>
        <taxon>Tracheophyta</taxon>
        <taxon>Spermatophyta</taxon>
        <taxon>Magnoliopsida</taxon>
        <taxon>eudicotyledons</taxon>
        <taxon>Gunneridae</taxon>
        <taxon>Pentapetalae</taxon>
        <taxon>asterids</taxon>
        <taxon>campanulids</taxon>
        <taxon>Asterales</taxon>
        <taxon>Asteraceae</taxon>
        <taxon>Asteroideae</taxon>
        <taxon>Anthemideae</taxon>
        <taxon>Anthemidinae</taxon>
        <taxon>Tanacetum</taxon>
    </lineage>
</organism>
<evidence type="ECO:0000313" key="4">
    <source>
        <dbReference type="EMBL" id="GJT27321.1"/>
    </source>
</evidence>
<dbReference type="PANTHER" id="PTHR11439">
    <property type="entry name" value="GAG-POL-RELATED RETROTRANSPOSON"/>
    <property type="match status" value="1"/>
</dbReference>
<evidence type="ECO:0000259" key="2">
    <source>
        <dbReference type="Pfam" id="PF07727"/>
    </source>
</evidence>
<feature type="domain" description="Retroviral polymerase SH3-like" evidence="3">
    <location>
        <begin position="29"/>
        <end position="93"/>
    </location>
</feature>
<dbReference type="Pfam" id="PF07727">
    <property type="entry name" value="RVT_2"/>
    <property type="match status" value="1"/>
</dbReference>
<reference evidence="4" key="1">
    <citation type="journal article" date="2022" name="Int. J. Mol. Sci.">
        <title>Draft Genome of Tanacetum Coccineum: Genomic Comparison of Closely Related Tanacetum-Family Plants.</title>
        <authorList>
            <person name="Yamashiro T."/>
            <person name="Shiraishi A."/>
            <person name="Nakayama K."/>
            <person name="Satake H."/>
        </authorList>
    </citation>
    <scope>NUCLEOTIDE SEQUENCE</scope>
</reference>
<evidence type="ECO:0000313" key="5">
    <source>
        <dbReference type="Proteomes" id="UP001151760"/>
    </source>
</evidence>
<evidence type="ECO:0000256" key="1">
    <source>
        <dbReference type="SAM" id="MobiDB-lite"/>
    </source>
</evidence>
<evidence type="ECO:0000259" key="3">
    <source>
        <dbReference type="Pfam" id="PF25597"/>
    </source>
</evidence>
<comment type="caution">
    <text evidence="4">The sequence shown here is derived from an EMBL/GenBank/DDBJ whole genome shotgun (WGS) entry which is preliminary data.</text>
</comment>
<dbReference type="CDD" id="cd09272">
    <property type="entry name" value="RNase_HI_RT_Ty1"/>
    <property type="match status" value="1"/>
</dbReference>
<accession>A0ABQ5CJQ2</accession>
<dbReference type="Pfam" id="PF25597">
    <property type="entry name" value="SH3_retrovirus"/>
    <property type="match status" value="1"/>
</dbReference>
<proteinExistence type="predicted"/>
<keyword evidence="5" id="KW-1185">Reference proteome</keyword>
<dbReference type="PANTHER" id="PTHR11439:SF517">
    <property type="entry name" value="CYSTEINE-RICH RLK (RECEPTOR-LIKE PROTEIN KINASE) 8"/>
    <property type="match status" value="1"/>
</dbReference>
<sequence>MSRSLDEKVPEEFWTGLKPSVEHFKVFGCIGHVHIPAQLRTKLDARSHKCVFLDVSQESKAYCLYDPSSKRIVISRDMIFDEDVTWDWSKENQKAEELSIEDDEKVQGSQHENEDVEDSQNTPNTTQNSKNEAGSPDQGMSQTQTAHDVLNSPVSATTGNSQDQSVPATLPESSTRTQRPPVWMDDYYADEDPFNEDEKWVQAMNAEMTAIERNHTWELVDPPAGTKPIGVKWLYKTKLNELGKVDKYKARLVVKGYAQWEGVDYNEVFAPVAQWDTIRTLIVVDAQRSWTVYQLDVKHALLNGKLKEVVYVTQPKGFIKKGKEAKVYREDEILPWCGSKSEFRRNLIVSITVCKGGLKTVQNVRSKRCEESNLTRPDLMYVVSLLSRFMAKPKEEHMAVAKRVLRYIKGTINYGLYYGKDKSQNLRVFTDRNYARDLEDRKSTSGYICLFNGAAICWSSHKQEVVTAVMTEGGYVAAQTCDALCMAERSEEQLADLMTKPLKLSVFEFIRGKIGVQAVKQAA</sequence>
<dbReference type="InterPro" id="IPR013103">
    <property type="entry name" value="RVT_2"/>
</dbReference>
<feature type="compositionally biased region" description="Polar residues" evidence="1">
    <location>
        <begin position="119"/>
        <end position="178"/>
    </location>
</feature>
<feature type="region of interest" description="Disordered" evidence="1">
    <location>
        <begin position="94"/>
        <end position="188"/>
    </location>
</feature>
<dbReference type="InterPro" id="IPR057670">
    <property type="entry name" value="SH3_retrovirus"/>
</dbReference>
<dbReference type="EMBL" id="BQNB010014367">
    <property type="protein sequence ID" value="GJT27321.1"/>
    <property type="molecule type" value="Genomic_DNA"/>
</dbReference>